<dbReference type="PANTHER" id="PTHR46268">
    <property type="entry name" value="STRESS RESPONSE PROTEIN NHAX"/>
    <property type="match status" value="1"/>
</dbReference>
<gene>
    <name evidence="4" type="ORF">CRM94_03220</name>
    <name evidence="3" type="ORF">DM48_879</name>
    <name evidence="5" type="ORF">NYZ96_25475</name>
</gene>
<comment type="similarity">
    <text evidence="1">Belongs to the universal stress protein A family.</text>
</comment>
<dbReference type="KEGG" id="bgo:BM43_6888"/>
<dbReference type="EMBL" id="CP104215">
    <property type="protein sequence ID" value="UWX74864.1"/>
    <property type="molecule type" value="Genomic_DNA"/>
</dbReference>
<organism evidence="4 7">
    <name type="scientific">Burkholderia gladioli</name>
    <name type="common">Pseudomonas marginata</name>
    <name type="synonym">Phytomonas marginata</name>
    <dbReference type="NCBI Taxonomy" id="28095"/>
    <lineage>
        <taxon>Bacteria</taxon>
        <taxon>Pseudomonadati</taxon>
        <taxon>Pseudomonadota</taxon>
        <taxon>Betaproteobacteria</taxon>
        <taxon>Burkholderiales</taxon>
        <taxon>Burkholderiaceae</taxon>
        <taxon>Burkholderia</taxon>
    </lineage>
</organism>
<proteinExistence type="inferred from homology"/>
<evidence type="ECO:0000259" key="2">
    <source>
        <dbReference type="Pfam" id="PF00582"/>
    </source>
</evidence>
<evidence type="ECO:0000313" key="5">
    <source>
        <dbReference type="EMBL" id="UWX74864.1"/>
    </source>
</evidence>
<evidence type="ECO:0000313" key="4">
    <source>
        <dbReference type="EMBL" id="PEH41250.1"/>
    </source>
</evidence>
<dbReference type="PRINTS" id="PR01438">
    <property type="entry name" value="UNVRSLSTRESS"/>
</dbReference>
<dbReference type="Proteomes" id="UP000220629">
    <property type="component" value="Unassembled WGS sequence"/>
</dbReference>
<reference evidence="5" key="4">
    <citation type="submission" date="2022-09" db="EMBL/GenBank/DDBJ databases">
        <title>Genomic of Burkholderia gladioli.</title>
        <authorList>
            <person name="Wu H."/>
        </authorList>
    </citation>
    <scope>NUCLEOTIDE SEQUENCE</scope>
    <source>
        <strain evidence="5">ZN-S4</strain>
    </source>
</reference>
<dbReference type="InterPro" id="IPR014729">
    <property type="entry name" value="Rossmann-like_a/b/a_fold"/>
</dbReference>
<evidence type="ECO:0000256" key="1">
    <source>
        <dbReference type="ARBA" id="ARBA00008791"/>
    </source>
</evidence>
<dbReference type="Gene3D" id="3.40.50.620">
    <property type="entry name" value="HUPs"/>
    <property type="match status" value="1"/>
</dbReference>
<reference evidence="3 6" key="1">
    <citation type="submission" date="2014-04" db="EMBL/GenBank/DDBJ databases">
        <authorList>
            <person name="Bishop-Lilly K.A."/>
            <person name="Broomall S.M."/>
            <person name="Chain P.S."/>
            <person name="Chertkov O."/>
            <person name="Coyne S.R."/>
            <person name="Daligault H.E."/>
            <person name="Davenport K.W."/>
            <person name="Erkkila T."/>
            <person name="Frey K.G."/>
            <person name="Gibbons H.S."/>
            <person name="Gu W."/>
            <person name="Jaissle J."/>
            <person name="Johnson S.L."/>
            <person name="Koroleva G.I."/>
            <person name="Ladner J.T."/>
            <person name="Lo C.-C."/>
            <person name="Minogue T.D."/>
            <person name="Munk C."/>
            <person name="Palacios G.F."/>
            <person name="Redden C.L."/>
            <person name="Rosenzweig C.N."/>
            <person name="Scholz M.B."/>
            <person name="Teshima H."/>
            <person name="Xu Y."/>
        </authorList>
    </citation>
    <scope>NUCLEOTIDE SEQUENCE [LARGE SCALE GENOMIC DNA]</scope>
    <source>
        <strain evidence="3">Gladioli</strain>
        <strain evidence="6">gladioli</strain>
    </source>
</reference>
<reference evidence="7" key="2">
    <citation type="submission" date="2017-09" db="EMBL/GenBank/DDBJ databases">
        <title>FDA dAtabase for Regulatory Grade micrObial Sequences (FDA-ARGOS): Supporting development and validation of Infectious Disease Dx tests.</title>
        <authorList>
            <person name="Minogue T."/>
            <person name="Wolcott M."/>
            <person name="Wasieloski L."/>
            <person name="Aguilar W."/>
            <person name="Moore D."/>
            <person name="Tallon L."/>
            <person name="Sadzewicz L."/>
            <person name="Ott S."/>
            <person name="Zhao X."/>
            <person name="Nagaraj S."/>
            <person name="Vavikolanu K."/>
            <person name="Aluvathingal J."/>
            <person name="Nadendla S."/>
            <person name="Sichtig H."/>
        </authorList>
    </citation>
    <scope>NUCLEOTIDE SEQUENCE [LARGE SCALE GENOMIC DNA]</scope>
    <source>
        <strain evidence="7">FDAARGOS_390</strain>
    </source>
</reference>
<evidence type="ECO:0000313" key="7">
    <source>
        <dbReference type="Proteomes" id="UP000220629"/>
    </source>
</evidence>
<dbReference type="InterPro" id="IPR006016">
    <property type="entry name" value="UspA"/>
</dbReference>
<dbReference type="Pfam" id="PF00582">
    <property type="entry name" value="Usp"/>
    <property type="match status" value="1"/>
</dbReference>
<accession>A0A0D5DEM3</accession>
<dbReference type="EMBL" id="JPGG01000016">
    <property type="protein sequence ID" value="KGC12645.1"/>
    <property type="molecule type" value="Genomic_DNA"/>
</dbReference>
<evidence type="ECO:0000313" key="6">
    <source>
        <dbReference type="Proteomes" id="UP000029590"/>
    </source>
</evidence>
<dbReference type="InterPro" id="IPR006015">
    <property type="entry name" value="Universal_stress_UspA"/>
</dbReference>
<feature type="domain" description="UspA" evidence="2">
    <location>
        <begin position="1"/>
        <end position="145"/>
    </location>
</feature>
<dbReference type="Proteomes" id="UP000029590">
    <property type="component" value="Unassembled WGS sequence"/>
</dbReference>
<name>A0A095F6T8_BURGA</name>
<dbReference type="SUPFAM" id="SSF52402">
    <property type="entry name" value="Adenine nucleotide alpha hydrolases-like"/>
    <property type="match status" value="1"/>
</dbReference>
<dbReference type="PANTHER" id="PTHR46268:SF15">
    <property type="entry name" value="UNIVERSAL STRESS PROTEIN HP_0031"/>
    <property type="match status" value="1"/>
</dbReference>
<dbReference type="CDD" id="cd00293">
    <property type="entry name" value="USP-like"/>
    <property type="match status" value="1"/>
</dbReference>
<reference evidence="4" key="3">
    <citation type="submission" date="2017-09" db="EMBL/GenBank/DDBJ databases">
        <title>FDA dAtabase for Regulatory Grade micrObial Sequences (FDA-ARGOS): Supporting development and validation of Infectious Disease Dx tests.</title>
        <authorList>
            <person name="Minogue T."/>
            <person name="Wolcott M."/>
            <person name="Wasieloski L."/>
            <person name="Aguilar W."/>
            <person name="Moore D."/>
            <person name="Tallon L.J."/>
            <person name="Sadzewicz L."/>
            <person name="Ott S."/>
            <person name="Zhao X."/>
            <person name="Nagaraj S."/>
            <person name="Vavikolanu K."/>
            <person name="Aluvathingal J."/>
            <person name="Nadendla S."/>
            <person name="Sichtig H."/>
        </authorList>
    </citation>
    <scope>NUCLEOTIDE SEQUENCE</scope>
    <source>
        <strain evidence="4">FDAARGOS_390</strain>
    </source>
</reference>
<dbReference type="GeneID" id="66462236"/>
<evidence type="ECO:0000313" key="3">
    <source>
        <dbReference type="EMBL" id="KGC12645.1"/>
    </source>
</evidence>
<dbReference type="Proteomes" id="UP001059745">
    <property type="component" value="Chromosome 2"/>
</dbReference>
<dbReference type="AlphaFoldDB" id="A0A095F6T8"/>
<dbReference type="OrthoDB" id="8547832at2"/>
<dbReference type="OMA" id="VIKNAHC"/>
<accession>A0A095F6T8</accession>
<dbReference type="RefSeq" id="WP_013688928.1">
    <property type="nucleotide sequence ID" value="NZ_CADEPO010000007.1"/>
</dbReference>
<protein>
    <submittedName>
        <fullName evidence="3">Universal stress family protein</fullName>
    </submittedName>
    <submittedName>
        <fullName evidence="4">Universal stress protein</fullName>
    </submittedName>
</protein>
<dbReference type="EMBL" id="PDDY01000001">
    <property type="protein sequence ID" value="PEH41250.1"/>
    <property type="molecule type" value="Genomic_DNA"/>
</dbReference>
<sequence length="163" mass="17551">MYQRIFVAVDGSETSRHAFDSALALARSERATLRAFYAVENATLYYNVPGYDPSVLRAQLIEQGGDLTREFAQRMQDAGVKGDVLTGEATTLADVSSLILEAAKEYQADLLVLGTHGRRGFKRLVLGSIAEQCLRQASLPVLLIPSAASHPPAAAAEPDNSET</sequence>